<proteinExistence type="predicted"/>
<comment type="caution">
    <text evidence="2">The sequence shown here is derived from an EMBL/GenBank/DDBJ whole genome shotgun (WGS) entry which is preliminary data.</text>
</comment>
<reference evidence="2 3" key="1">
    <citation type="submission" date="2019-01" db="EMBL/GenBank/DDBJ databases">
        <title>Filimonas sp. strain TTM-71.</title>
        <authorList>
            <person name="Chen W.-M."/>
        </authorList>
    </citation>
    <scope>NUCLEOTIDE SEQUENCE [LARGE SCALE GENOMIC DNA]</scope>
    <source>
        <strain evidence="2 3">TTM-71</strain>
    </source>
</reference>
<name>A0A4V1MAK8_9BACT</name>
<sequence length="180" mass="20206">MNTALINKEAYKYGIINGLIGILVLYGTWAAGMKPFFWAQLYGTVIPYMIILLIIGGFQLRKANGGYLSFKEGLRFSFLSYVISAVMIAIATYILYNLIDPALTQKSFEIGLEQSQKMLEKMHASEEVIEKTLADAQKKQSETSVKTIFLGLGLELIVCFVKSLIVTLFIRKEKPVSFEL</sequence>
<feature type="transmembrane region" description="Helical" evidence="1">
    <location>
        <begin position="12"/>
        <end position="31"/>
    </location>
</feature>
<dbReference type="Pfam" id="PF13858">
    <property type="entry name" value="DUF4199"/>
    <property type="match status" value="1"/>
</dbReference>
<evidence type="ECO:0000256" key="1">
    <source>
        <dbReference type="SAM" id="Phobius"/>
    </source>
</evidence>
<dbReference type="RefSeq" id="WP_129001976.1">
    <property type="nucleotide sequence ID" value="NZ_SDHZ01000001.1"/>
</dbReference>
<dbReference type="InterPro" id="IPR025250">
    <property type="entry name" value="DUF4199"/>
</dbReference>
<dbReference type="EMBL" id="SDHZ01000001">
    <property type="protein sequence ID" value="RXK86226.1"/>
    <property type="molecule type" value="Genomic_DNA"/>
</dbReference>
<feature type="transmembrane region" description="Helical" evidence="1">
    <location>
        <begin position="148"/>
        <end position="170"/>
    </location>
</feature>
<keyword evidence="1" id="KW-0812">Transmembrane</keyword>
<dbReference type="Proteomes" id="UP000290545">
    <property type="component" value="Unassembled WGS sequence"/>
</dbReference>
<evidence type="ECO:0000313" key="3">
    <source>
        <dbReference type="Proteomes" id="UP000290545"/>
    </source>
</evidence>
<keyword evidence="1" id="KW-0472">Membrane</keyword>
<feature type="transmembrane region" description="Helical" evidence="1">
    <location>
        <begin position="78"/>
        <end position="99"/>
    </location>
</feature>
<dbReference type="OrthoDB" id="660361at2"/>
<keyword evidence="1" id="KW-1133">Transmembrane helix</keyword>
<accession>A0A4V1MAK8</accession>
<protein>
    <submittedName>
        <fullName evidence="2">DUF4199 domain-containing protein</fullName>
    </submittedName>
</protein>
<dbReference type="AlphaFoldDB" id="A0A4V1MAK8"/>
<organism evidence="2 3">
    <name type="scientific">Filimonas effusa</name>
    <dbReference type="NCBI Taxonomy" id="2508721"/>
    <lineage>
        <taxon>Bacteria</taxon>
        <taxon>Pseudomonadati</taxon>
        <taxon>Bacteroidota</taxon>
        <taxon>Chitinophagia</taxon>
        <taxon>Chitinophagales</taxon>
        <taxon>Chitinophagaceae</taxon>
        <taxon>Filimonas</taxon>
    </lineage>
</organism>
<gene>
    <name evidence="2" type="ORF">ESB13_05310</name>
</gene>
<feature type="transmembrane region" description="Helical" evidence="1">
    <location>
        <begin position="37"/>
        <end position="58"/>
    </location>
</feature>
<keyword evidence="3" id="KW-1185">Reference proteome</keyword>
<evidence type="ECO:0000313" key="2">
    <source>
        <dbReference type="EMBL" id="RXK86226.1"/>
    </source>
</evidence>